<dbReference type="Pfam" id="PF10048">
    <property type="entry name" value="DUF2282"/>
    <property type="match status" value="1"/>
</dbReference>
<gene>
    <name evidence="2" type="ORF">FIV46_00845</name>
</gene>
<dbReference type="EMBL" id="VFIY01000004">
    <property type="protein sequence ID" value="TPD62660.1"/>
    <property type="molecule type" value="Genomic_DNA"/>
</dbReference>
<proteinExistence type="predicted"/>
<feature type="chain" id="PRO_5021410503" evidence="1">
    <location>
        <begin position="33"/>
        <end position="91"/>
    </location>
</feature>
<evidence type="ECO:0000313" key="2">
    <source>
        <dbReference type="EMBL" id="TPD62660.1"/>
    </source>
</evidence>
<dbReference type="InterPro" id="IPR018740">
    <property type="entry name" value="DUF2282_membr"/>
</dbReference>
<feature type="signal peptide" evidence="1">
    <location>
        <begin position="1"/>
        <end position="32"/>
    </location>
</feature>
<reference evidence="3" key="1">
    <citation type="submission" date="2019-06" db="EMBL/GenBank/DDBJ databases">
        <title>The complete genome of Emcibacter congregatus ZYLT.</title>
        <authorList>
            <person name="Zhao Z."/>
        </authorList>
    </citation>
    <scope>NUCLEOTIDE SEQUENCE [LARGE SCALE GENOMIC DNA]</scope>
    <source>
        <strain evidence="3">MCCC 1A06723</strain>
    </source>
</reference>
<keyword evidence="1" id="KW-0732">Signal</keyword>
<organism evidence="2 3">
    <name type="scientific">Emcibacter nanhaiensis</name>
    <dbReference type="NCBI Taxonomy" id="1505037"/>
    <lineage>
        <taxon>Bacteria</taxon>
        <taxon>Pseudomonadati</taxon>
        <taxon>Pseudomonadota</taxon>
        <taxon>Alphaproteobacteria</taxon>
        <taxon>Emcibacterales</taxon>
        <taxon>Emcibacteraceae</taxon>
        <taxon>Emcibacter</taxon>
    </lineage>
</organism>
<dbReference type="OrthoDB" id="9808309at2"/>
<keyword evidence="3" id="KW-1185">Reference proteome</keyword>
<comment type="caution">
    <text evidence="2">The sequence shown here is derived from an EMBL/GenBank/DDBJ whole genome shotgun (WGS) entry which is preliminary data.</text>
</comment>
<protein>
    <submittedName>
        <fullName evidence="2">DUF2282 domain-containing protein</fullName>
    </submittedName>
</protein>
<name>A0A501PQ47_9PROT</name>
<evidence type="ECO:0000256" key="1">
    <source>
        <dbReference type="SAM" id="SignalP"/>
    </source>
</evidence>
<dbReference type="Proteomes" id="UP000319148">
    <property type="component" value="Unassembled WGS sequence"/>
</dbReference>
<evidence type="ECO:0000313" key="3">
    <source>
        <dbReference type="Proteomes" id="UP000319148"/>
    </source>
</evidence>
<dbReference type="AlphaFoldDB" id="A0A501PQ47"/>
<sequence>MNKTTVKTTSTLLASALMAAVAMAGSTSSAQAGENKTEKCYGVVKAGKNDCQTATSSCAGTSKVDGQGDAWILLPKGTCEKLVGGSTSPKK</sequence>
<accession>A0A501PQ47</accession>
<dbReference type="RefSeq" id="WP_139937910.1">
    <property type="nucleotide sequence ID" value="NZ_JBHSYP010000022.1"/>
</dbReference>